<evidence type="ECO:0000256" key="3">
    <source>
        <dbReference type="ARBA" id="ARBA00023163"/>
    </source>
</evidence>
<gene>
    <name evidence="6" type="ORF">H8K55_16470</name>
</gene>
<dbReference type="SMART" id="SM00419">
    <property type="entry name" value="HTH_CRP"/>
    <property type="match status" value="1"/>
</dbReference>
<evidence type="ECO:0000256" key="2">
    <source>
        <dbReference type="ARBA" id="ARBA00023125"/>
    </source>
</evidence>
<organism evidence="6 7">
    <name type="scientific">Undibacterium flavidum</name>
    <dbReference type="NCBI Taxonomy" id="2762297"/>
    <lineage>
        <taxon>Bacteria</taxon>
        <taxon>Pseudomonadati</taxon>
        <taxon>Pseudomonadota</taxon>
        <taxon>Betaproteobacteria</taxon>
        <taxon>Burkholderiales</taxon>
        <taxon>Oxalobacteraceae</taxon>
        <taxon>Undibacterium</taxon>
    </lineage>
</organism>
<dbReference type="PANTHER" id="PTHR24567">
    <property type="entry name" value="CRP FAMILY TRANSCRIPTIONAL REGULATORY PROTEIN"/>
    <property type="match status" value="1"/>
</dbReference>
<accession>A0ABR6YF53</accession>
<keyword evidence="3" id="KW-0804">Transcription</keyword>
<comment type="caution">
    <text evidence="6">The sequence shown here is derived from an EMBL/GenBank/DDBJ whole genome shotgun (WGS) entry which is preliminary data.</text>
</comment>
<dbReference type="CDD" id="cd00038">
    <property type="entry name" value="CAP_ED"/>
    <property type="match status" value="1"/>
</dbReference>
<dbReference type="InterPro" id="IPR000595">
    <property type="entry name" value="cNMP-bd_dom"/>
</dbReference>
<protein>
    <submittedName>
        <fullName evidence="6">Cyclic nucleotide-binding domain-containing protein</fullName>
    </submittedName>
</protein>
<feature type="domain" description="Cyclic nucleotide-binding" evidence="4">
    <location>
        <begin position="5"/>
        <end position="124"/>
    </location>
</feature>
<dbReference type="InterPro" id="IPR050397">
    <property type="entry name" value="Env_Response_Regulators"/>
</dbReference>
<dbReference type="InterPro" id="IPR018490">
    <property type="entry name" value="cNMP-bd_dom_sf"/>
</dbReference>
<feature type="domain" description="HTH crp-type" evidence="5">
    <location>
        <begin position="138"/>
        <end position="207"/>
    </location>
</feature>
<dbReference type="InterPro" id="IPR036388">
    <property type="entry name" value="WH-like_DNA-bd_sf"/>
</dbReference>
<sequence length="211" mass="23598">MTSFTITGLTTEGVDELLAIATMRKFSRNAIIVSEGDDSDSVYFIVSGSVKVFLSDEDGNEVIVANIKANDYFGEMALEEGYRSASVMAVEPVSLAIVSIEDFKNFLRTHPDFVFSLLSKLIRRTRVVTKNFKGMALLDVYGRLAELLTELAEPIDQRMVILNPLTQQEMANRIGCSREMVSKILKDLSVGGYLTCSRRQIEIKRRLPASW</sequence>
<dbReference type="Gene3D" id="2.60.120.10">
    <property type="entry name" value="Jelly Rolls"/>
    <property type="match status" value="1"/>
</dbReference>
<dbReference type="SUPFAM" id="SSF46785">
    <property type="entry name" value="Winged helix' DNA-binding domain"/>
    <property type="match status" value="1"/>
</dbReference>
<dbReference type="Gene3D" id="1.10.10.10">
    <property type="entry name" value="Winged helix-like DNA-binding domain superfamily/Winged helix DNA-binding domain"/>
    <property type="match status" value="1"/>
</dbReference>
<evidence type="ECO:0000259" key="5">
    <source>
        <dbReference type="PROSITE" id="PS51063"/>
    </source>
</evidence>
<evidence type="ECO:0000256" key="1">
    <source>
        <dbReference type="ARBA" id="ARBA00023015"/>
    </source>
</evidence>
<evidence type="ECO:0000259" key="4">
    <source>
        <dbReference type="PROSITE" id="PS50042"/>
    </source>
</evidence>
<evidence type="ECO:0000313" key="7">
    <source>
        <dbReference type="Proteomes" id="UP000624279"/>
    </source>
</evidence>
<keyword evidence="7" id="KW-1185">Reference proteome</keyword>
<dbReference type="SMART" id="SM00100">
    <property type="entry name" value="cNMP"/>
    <property type="match status" value="1"/>
</dbReference>
<keyword evidence="2" id="KW-0238">DNA-binding</keyword>
<dbReference type="PRINTS" id="PR00103">
    <property type="entry name" value="CAMPKINASE"/>
</dbReference>
<dbReference type="PROSITE" id="PS51063">
    <property type="entry name" value="HTH_CRP_2"/>
    <property type="match status" value="1"/>
</dbReference>
<dbReference type="InterPro" id="IPR036390">
    <property type="entry name" value="WH_DNA-bd_sf"/>
</dbReference>
<dbReference type="RefSeq" id="WP_186943155.1">
    <property type="nucleotide sequence ID" value="NZ_JACOGA010000016.1"/>
</dbReference>
<dbReference type="PROSITE" id="PS50042">
    <property type="entry name" value="CNMP_BINDING_3"/>
    <property type="match status" value="1"/>
</dbReference>
<dbReference type="Pfam" id="PF00027">
    <property type="entry name" value="cNMP_binding"/>
    <property type="match status" value="1"/>
</dbReference>
<reference evidence="6 7" key="1">
    <citation type="submission" date="2020-08" db="EMBL/GenBank/DDBJ databases">
        <title>Novel species isolated from subtropical streams in China.</title>
        <authorList>
            <person name="Lu H."/>
        </authorList>
    </citation>
    <scope>NUCLEOTIDE SEQUENCE [LARGE SCALE GENOMIC DNA]</scope>
    <source>
        <strain evidence="6 7">LX15W</strain>
    </source>
</reference>
<dbReference type="SUPFAM" id="SSF51206">
    <property type="entry name" value="cAMP-binding domain-like"/>
    <property type="match status" value="1"/>
</dbReference>
<dbReference type="Proteomes" id="UP000624279">
    <property type="component" value="Unassembled WGS sequence"/>
</dbReference>
<evidence type="ECO:0000313" key="6">
    <source>
        <dbReference type="EMBL" id="MBC3875183.1"/>
    </source>
</evidence>
<dbReference type="EMBL" id="JACOGA010000016">
    <property type="protein sequence ID" value="MBC3875183.1"/>
    <property type="molecule type" value="Genomic_DNA"/>
</dbReference>
<dbReference type="InterPro" id="IPR012318">
    <property type="entry name" value="HTH_CRP"/>
</dbReference>
<dbReference type="PANTHER" id="PTHR24567:SF74">
    <property type="entry name" value="HTH-TYPE TRANSCRIPTIONAL REGULATOR ARCR"/>
    <property type="match status" value="1"/>
</dbReference>
<dbReference type="InterPro" id="IPR014710">
    <property type="entry name" value="RmlC-like_jellyroll"/>
</dbReference>
<dbReference type="Pfam" id="PF13545">
    <property type="entry name" value="HTH_Crp_2"/>
    <property type="match status" value="1"/>
</dbReference>
<proteinExistence type="predicted"/>
<keyword evidence="1" id="KW-0805">Transcription regulation</keyword>
<name>A0ABR6YF53_9BURK</name>